<dbReference type="PATRIC" id="fig|1392.242.peg.5768"/>
<gene>
    <name evidence="1" type="ORF">ABW01_13640</name>
</gene>
<protein>
    <submittedName>
        <fullName evidence="1">Uncharacterized protein</fullName>
    </submittedName>
</protein>
<dbReference type="EMBL" id="LDPG01000007">
    <property type="protein sequence ID" value="KLV18410.1"/>
    <property type="molecule type" value="Genomic_DNA"/>
</dbReference>
<evidence type="ECO:0000313" key="1">
    <source>
        <dbReference type="EMBL" id="KLV18410.1"/>
    </source>
</evidence>
<accession>A0A0J1KP08</accession>
<comment type="caution">
    <text evidence="1">The sequence shown here is derived from an EMBL/GenBank/DDBJ whole genome shotgun (WGS) entry which is preliminary data.</text>
</comment>
<sequence length="127" mass="14447">MGLRVSSKAKEFQIGNIVEVTNPNSEWFNTMGRIICLEETIDYPYLVLLENEIYGTFKKNELKFIAEQPTIILEAIDLKGFPIKLNFHETTIINTGNGTTLLTPVVKDAFEVFTVKTPSIFFHTELC</sequence>
<dbReference type="AlphaFoldDB" id="A0A0J1KP08"/>
<name>A0A0J1KP08_BACAN</name>
<evidence type="ECO:0000313" key="2">
    <source>
        <dbReference type="Proteomes" id="UP000035904"/>
    </source>
</evidence>
<organism evidence="1 2">
    <name type="scientific">Bacillus anthracis</name>
    <name type="common">anthrax bacterium</name>
    <dbReference type="NCBI Taxonomy" id="1392"/>
    <lineage>
        <taxon>Bacteria</taxon>
        <taxon>Bacillati</taxon>
        <taxon>Bacillota</taxon>
        <taxon>Bacilli</taxon>
        <taxon>Bacillales</taxon>
        <taxon>Bacillaceae</taxon>
        <taxon>Bacillus</taxon>
        <taxon>Bacillus cereus group</taxon>
    </lineage>
</organism>
<proteinExistence type="predicted"/>
<dbReference type="Proteomes" id="UP000035904">
    <property type="component" value="Unassembled WGS sequence"/>
</dbReference>
<reference evidence="1 2" key="1">
    <citation type="submission" date="2015-05" db="EMBL/GenBank/DDBJ databases">
        <title>Whole genome sequence and identification of bacterial endophytes from Costus igneus.</title>
        <authorList>
            <person name="Lee Y.P."/>
            <person name="Gan H.M."/>
            <person name="Eng W."/>
            <person name="Wheatley M.S."/>
            <person name="Caraballo A."/>
            <person name="Polter S."/>
            <person name="Savka M.A."/>
            <person name="Hudson A.O."/>
        </authorList>
    </citation>
    <scope>NUCLEOTIDE SEQUENCE [LARGE SCALE GENOMIC DNA]</scope>
    <source>
        <strain evidence="1 2">RIT375</strain>
    </source>
</reference>
<dbReference type="RefSeq" id="WP_016121718.1">
    <property type="nucleotide sequence ID" value="NZ_JBCNIA010000063.1"/>
</dbReference>